<dbReference type="Proteomes" id="UP000694407">
    <property type="component" value="Unplaced"/>
</dbReference>
<feature type="region of interest" description="Disordered" evidence="2">
    <location>
        <begin position="145"/>
        <end position="208"/>
    </location>
</feature>
<sequence length="846" mass="90996">YPGGGEAPPGPCAVLSFPGSWDCSPPAASLRRRRLARRPGYMRSTAGPGIRFPAVDTPFQDLRGVGSKELHHSASRAGQSNLGRSSHDREPLLGSCVPNSSKTPAVASVGHRSLAQTSAGGSPMGFWIHPRAGTGLPARLAGLRGPNDAWGQQESLSMDSSAAPGTSQDPTLCAGARGAGASRGQAPLEGCGSSRSLGSGPAAPHTLPGSCESFTSSFSFIRLSLGSAGERGEAEGCLPSREAETTHQSPQEMGVRATSPDRSHEDPPGLPQPFRLTAAQGLADLAQVLEKSSGPECGLLSSLNMDTGCSSSLDPSLAGCGCDEGSGSGDVHGWDTLLKRWEPVLRDSLLSTRRHLEVTSLRVKLQKLQEAVIEDDDFDKGEFSFVHGSWLIRLESHGLSSLFCFGVPAEVLKQRLEDLERESGGLQLGLPSRQPALHSFLGHLAVQAQAILQVAAQQCSGDTSHLREPWPREPTAQDGLRVTAARRDWLLGERQQLQKEMEALQTRLSVLEAEDQRLGRELEEQEQLLRGQGCGVTEPMARLPLGQLQALGKALQDMLAAAGRLHFQAEPPEDITSLQERIKSLNLSLKEVTTEVCTSGSLCSRLRRRVSHLETRLPALHEAKALAISGGHFCTAKDLAEEIRSLGSEREELEALLGKLLGLSSRSTGKLGHLREDQDRLCRELACQTAAYEASVKEKTVKYMEVLEGNLRSCENPLLQKVWVADLEACRLLLQSLKLQEAVGSPCAEDEGPRDGLSWAQSGDQGKALWQASPEWRAHHTPELHCAGEQKEESYILSAELEEQCEAIGRKLLDLEDALHTAMHSHDGELIHILAACGLNTCKVIL</sequence>
<feature type="region of interest" description="Disordered" evidence="2">
    <location>
        <begin position="231"/>
        <end position="271"/>
    </location>
</feature>
<feature type="region of interest" description="Disordered" evidence="2">
    <location>
        <begin position="68"/>
        <end position="109"/>
    </location>
</feature>
<dbReference type="GeneTree" id="ENSGT00390000006176"/>
<organism evidence="3 4">
    <name type="scientific">Marmota marmota marmota</name>
    <name type="common">Alpine marmot</name>
    <dbReference type="NCBI Taxonomy" id="9994"/>
    <lineage>
        <taxon>Eukaryota</taxon>
        <taxon>Metazoa</taxon>
        <taxon>Chordata</taxon>
        <taxon>Craniata</taxon>
        <taxon>Vertebrata</taxon>
        <taxon>Euteleostomi</taxon>
        <taxon>Mammalia</taxon>
        <taxon>Eutheria</taxon>
        <taxon>Euarchontoglires</taxon>
        <taxon>Glires</taxon>
        <taxon>Rodentia</taxon>
        <taxon>Sciuromorpha</taxon>
        <taxon>Sciuridae</taxon>
        <taxon>Xerinae</taxon>
        <taxon>Marmotini</taxon>
        <taxon>Marmota</taxon>
    </lineage>
</organism>
<protein>
    <submittedName>
        <fullName evidence="3">DISC1 scaffold protein</fullName>
    </submittedName>
</protein>
<name>A0A8C5ZSJ6_MARMA</name>
<dbReference type="PANTHER" id="PTHR14332">
    <property type="entry name" value="DISRUPTED IN SCHIZOPHRENIA 1 PROTEIN"/>
    <property type="match status" value="1"/>
</dbReference>
<evidence type="ECO:0000313" key="3">
    <source>
        <dbReference type="Ensembl" id="ENSMMMP00000017412.1"/>
    </source>
</evidence>
<evidence type="ECO:0000256" key="2">
    <source>
        <dbReference type="SAM" id="MobiDB-lite"/>
    </source>
</evidence>
<dbReference type="Ensembl" id="ENSMMMT00000019827.1">
    <property type="protein sequence ID" value="ENSMMMP00000017412.1"/>
    <property type="gene ID" value="ENSMMMG00000012596.1"/>
</dbReference>
<keyword evidence="1" id="KW-0175">Coiled coil</keyword>
<accession>A0A8C5ZSJ6</accession>
<dbReference type="GO" id="GO:0060271">
    <property type="term" value="P:cilium assembly"/>
    <property type="evidence" value="ECO:0007669"/>
    <property type="project" value="TreeGrafter"/>
</dbReference>
<dbReference type="InterPro" id="IPR026081">
    <property type="entry name" value="DISC1"/>
</dbReference>
<evidence type="ECO:0000256" key="1">
    <source>
        <dbReference type="SAM" id="Coils"/>
    </source>
</evidence>
<evidence type="ECO:0000313" key="4">
    <source>
        <dbReference type="Proteomes" id="UP000694407"/>
    </source>
</evidence>
<dbReference type="AlphaFoldDB" id="A0A8C5ZSJ6"/>
<dbReference type="GO" id="GO:0001764">
    <property type="term" value="P:neuron migration"/>
    <property type="evidence" value="ECO:0007669"/>
    <property type="project" value="TreeGrafter"/>
</dbReference>
<keyword evidence="4" id="KW-1185">Reference proteome</keyword>
<dbReference type="GO" id="GO:0005815">
    <property type="term" value="C:microtubule organizing center"/>
    <property type="evidence" value="ECO:0007669"/>
    <property type="project" value="TreeGrafter"/>
</dbReference>
<dbReference type="GO" id="GO:0045111">
    <property type="term" value="C:intermediate filament cytoskeleton"/>
    <property type="evidence" value="ECO:0007669"/>
    <property type="project" value="TreeGrafter"/>
</dbReference>
<proteinExistence type="predicted"/>
<feature type="compositionally biased region" description="Low complexity" evidence="2">
    <location>
        <begin position="174"/>
        <end position="184"/>
    </location>
</feature>
<gene>
    <name evidence="3" type="primary">DISC1</name>
</gene>
<feature type="coiled-coil region" evidence="1">
    <location>
        <begin position="487"/>
        <end position="528"/>
    </location>
</feature>
<reference evidence="3" key="1">
    <citation type="submission" date="2025-08" db="UniProtKB">
        <authorList>
            <consortium name="Ensembl"/>
        </authorList>
    </citation>
    <scope>IDENTIFICATION</scope>
</reference>
<dbReference type="GO" id="GO:0005874">
    <property type="term" value="C:microtubule"/>
    <property type="evidence" value="ECO:0007669"/>
    <property type="project" value="TreeGrafter"/>
</dbReference>
<feature type="compositionally biased region" description="Polar residues" evidence="2">
    <location>
        <begin position="150"/>
        <end position="170"/>
    </location>
</feature>
<reference evidence="3" key="2">
    <citation type="submission" date="2025-09" db="UniProtKB">
        <authorList>
            <consortium name="Ensembl"/>
        </authorList>
    </citation>
    <scope>IDENTIFICATION</scope>
</reference>
<dbReference type="PANTHER" id="PTHR14332:SF3">
    <property type="entry name" value="DISRUPTED IN SCHIZOPHRENIA 1 PROTEIN"/>
    <property type="match status" value="1"/>
</dbReference>